<name>A0ABR3WB40_9PEZI</name>
<comment type="caution">
    <text evidence="2">The sequence shown here is derived from an EMBL/GenBank/DDBJ whole genome shotgun (WGS) entry which is preliminary data.</text>
</comment>
<protein>
    <submittedName>
        <fullName evidence="2">Uncharacterized protein</fullName>
    </submittedName>
</protein>
<evidence type="ECO:0000313" key="2">
    <source>
        <dbReference type="EMBL" id="KAL1857439.1"/>
    </source>
</evidence>
<dbReference type="EMBL" id="JAWRVE010000114">
    <property type="protein sequence ID" value="KAL1857439.1"/>
    <property type="molecule type" value="Genomic_DNA"/>
</dbReference>
<evidence type="ECO:0000313" key="3">
    <source>
        <dbReference type="Proteomes" id="UP001583177"/>
    </source>
</evidence>
<feature type="region of interest" description="Disordered" evidence="1">
    <location>
        <begin position="339"/>
        <end position="365"/>
    </location>
</feature>
<sequence>MEPERGLDIELQTLSRICFPPWRTRVRTRIMRPERPEYSMLMGSEGDHATEKRANVLRILHTSFRGGPKGRSFVSIAQKKRIIIAVTAILFDQEVSGNIDRQNGFTQGEVSNPRSSIIKTPLSLFLHTSKSGPGMMASLIEHMLLVDYGLGEHPLRTLDSEFRCVPNHRPRVFCEHFCHNLTKMADDCRDGKDIGHTRMALMDECIQGYKDDSSANDDFSDVSLMLYYFNTRRRNISNDDFNNGRTGYTGVLDEMISEIPVIGTDRLTRKLSVDVNKLIPQYVRAEESRTKMIALAERTAVEYGILIQAPVFAFERLMMPSIHDSGSLRLLSRISDSSIRGRNMTRSEREPSPPPSYEEAMRGST</sequence>
<reference evidence="2 3" key="1">
    <citation type="journal article" date="2024" name="IMA Fungus">
        <title>IMA Genome - F19 : A genome assembly and annotation guide to empower mycologists, including annotated draft genome sequences of Ceratocystis pirilliformis, Diaporthe australafricana, Fusarium ophioides, Paecilomyces lecythidis, and Sporothrix stenoceras.</title>
        <authorList>
            <person name="Aylward J."/>
            <person name="Wilson A.M."/>
            <person name="Visagie C.M."/>
            <person name="Spraker J."/>
            <person name="Barnes I."/>
            <person name="Buitendag C."/>
            <person name="Ceriani C."/>
            <person name="Del Mar Angel L."/>
            <person name="du Plessis D."/>
            <person name="Fuchs T."/>
            <person name="Gasser K."/>
            <person name="Kramer D."/>
            <person name="Li W."/>
            <person name="Munsamy K."/>
            <person name="Piso A."/>
            <person name="Price J.L."/>
            <person name="Sonnekus B."/>
            <person name="Thomas C."/>
            <person name="van der Nest A."/>
            <person name="van Dijk A."/>
            <person name="van Heerden A."/>
            <person name="van Vuuren N."/>
            <person name="Yilmaz N."/>
            <person name="Duong T.A."/>
            <person name="van der Merwe N.A."/>
            <person name="Wingfield M.J."/>
            <person name="Wingfield B.D."/>
        </authorList>
    </citation>
    <scope>NUCLEOTIDE SEQUENCE [LARGE SCALE GENOMIC DNA]</scope>
    <source>
        <strain evidence="2 3">CMW 18300</strain>
    </source>
</reference>
<keyword evidence="3" id="KW-1185">Reference proteome</keyword>
<dbReference type="Proteomes" id="UP001583177">
    <property type="component" value="Unassembled WGS sequence"/>
</dbReference>
<evidence type="ECO:0000256" key="1">
    <source>
        <dbReference type="SAM" id="MobiDB-lite"/>
    </source>
</evidence>
<organism evidence="2 3">
    <name type="scientific">Diaporthe australafricana</name>
    <dbReference type="NCBI Taxonomy" id="127596"/>
    <lineage>
        <taxon>Eukaryota</taxon>
        <taxon>Fungi</taxon>
        <taxon>Dikarya</taxon>
        <taxon>Ascomycota</taxon>
        <taxon>Pezizomycotina</taxon>
        <taxon>Sordariomycetes</taxon>
        <taxon>Sordariomycetidae</taxon>
        <taxon>Diaporthales</taxon>
        <taxon>Diaporthaceae</taxon>
        <taxon>Diaporthe</taxon>
    </lineage>
</organism>
<accession>A0ABR3WB40</accession>
<proteinExistence type="predicted"/>
<gene>
    <name evidence="2" type="ORF">Daus18300_010412</name>
</gene>